<keyword evidence="3 5" id="KW-0032">Aminotransferase</keyword>
<dbReference type="CDD" id="cd00609">
    <property type="entry name" value="AAT_like"/>
    <property type="match status" value="1"/>
</dbReference>
<dbReference type="InterPro" id="IPR015422">
    <property type="entry name" value="PyrdxlP-dep_Trfase_small"/>
</dbReference>
<reference evidence="5 6" key="1">
    <citation type="journal article" date="2012" name="BMC Genomics">
        <title>Complete genome sequence of Saccharothrix espanaensis DSM 44229T and comparison to the other completely sequenced Pseudonocardiaceae.</title>
        <authorList>
            <person name="Strobel T."/>
            <person name="Al-Dilaimi A."/>
            <person name="Blom J."/>
            <person name="Gessner A."/>
            <person name="Kalinowski J."/>
            <person name="Luzhetska M."/>
            <person name="Puhler A."/>
            <person name="Szczepanowski R."/>
            <person name="Bechthold A."/>
            <person name="Ruckert C."/>
        </authorList>
    </citation>
    <scope>NUCLEOTIDE SEQUENCE [LARGE SCALE GENOMIC DNA]</scope>
    <source>
        <strain evidence="6">ATCC 51144 / DSM 44229 / JCM 9112 / NBRC 15066 / NRRL 15764</strain>
    </source>
</reference>
<dbReference type="PANTHER" id="PTHR42885:SF1">
    <property type="entry name" value="THREONINE-PHOSPHATE DECARBOXYLASE"/>
    <property type="match status" value="1"/>
</dbReference>
<keyword evidence="2" id="KW-0663">Pyridoxal phosphate</keyword>
<dbReference type="PROSITE" id="PS00105">
    <property type="entry name" value="AA_TRANSFER_CLASS_1"/>
    <property type="match status" value="1"/>
</dbReference>
<dbReference type="eggNOG" id="COG0079">
    <property type="taxonomic scope" value="Bacteria"/>
</dbReference>
<comment type="similarity">
    <text evidence="3">Belongs to the class-I pyridoxal-phosphate-dependent aminotransferase family.</text>
</comment>
<evidence type="ECO:0000313" key="5">
    <source>
        <dbReference type="EMBL" id="CCH28292.1"/>
    </source>
</evidence>
<organism evidence="5 6">
    <name type="scientific">Saccharothrix espanaensis (strain ATCC 51144 / DSM 44229 / JCM 9112 / NBRC 15066 / NRRL 15764)</name>
    <dbReference type="NCBI Taxonomy" id="1179773"/>
    <lineage>
        <taxon>Bacteria</taxon>
        <taxon>Bacillati</taxon>
        <taxon>Actinomycetota</taxon>
        <taxon>Actinomycetes</taxon>
        <taxon>Pseudonocardiales</taxon>
        <taxon>Pseudonocardiaceae</taxon>
        <taxon>Saccharothrix</taxon>
    </lineage>
</organism>
<sequence length="367" mass="39122">MWLCVLWCTGWSVRWWGSLRLPVMTSQDRVLLRHHGDVDAAPGLVDFAVNVRMAAPPGWLRERLAGVLGRLGSYPSVADDLRARSVVAARHGRGVDEVLILSGAAEGFALLPALRPRSAAVVHPSFTEPEVALADAGVPVRRVLLSADDGYRLRPGLVPEDADLVVLGNPTNPTSVLHPAEVVASLSRPGRVLVVDEAFADAVPGEVESLASARVPGLLVLRSLTKTWGLAGLRAGYALGPPELLARLALPRPQWPVSSFVLEAVAACCGPDAVAEAEASALECREHTASAVRSLGDLVVVPPSAPFLLLRVPDGERVRLSLRDKGIAVRRGDTFPGLTADHLRVAVRAPDEFALLVDALRVVLEER</sequence>
<dbReference type="SUPFAM" id="SSF53383">
    <property type="entry name" value="PLP-dependent transferases"/>
    <property type="match status" value="1"/>
</dbReference>
<dbReference type="AlphaFoldDB" id="K0JS15"/>
<dbReference type="Gene3D" id="3.90.1150.10">
    <property type="entry name" value="Aspartate Aminotransferase, domain 1"/>
    <property type="match status" value="1"/>
</dbReference>
<protein>
    <recommendedName>
        <fullName evidence="3">Aminotransferase</fullName>
        <ecNumber evidence="3">2.6.1.-</ecNumber>
    </recommendedName>
</protein>
<evidence type="ECO:0000259" key="4">
    <source>
        <dbReference type="Pfam" id="PF00155"/>
    </source>
</evidence>
<dbReference type="PATRIC" id="fig|1179773.3.peg.967"/>
<dbReference type="EMBL" id="HE804045">
    <property type="protein sequence ID" value="CCH28292.1"/>
    <property type="molecule type" value="Genomic_DNA"/>
</dbReference>
<dbReference type="NCBIfam" id="NF005915">
    <property type="entry name" value="PRK07908.1"/>
    <property type="match status" value="1"/>
</dbReference>
<dbReference type="KEGG" id="sesp:BN6_09630"/>
<evidence type="ECO:0000256" key="2">
    <source>
        <dbReference type="ARBA" id="ARBA00022898"/>
    </source>
</evidence>
<dbReference type="Gene3D" id="3.40.640.10">
    <property type="entry name" value="Type I PLP-dependent aspartate aminotransferase-like (Major domain)"/>
    <property type="match status" value="1"/>
</dbReference>
<keyword evidence="6" id="KW-1185">Reference proteome</keyword>
<gene>
    <name evidence="5" type="ordered locus">BN6_09630</name>
</gene>
<comment type="cofactor">
    <cofactor evidence="1 3">
        <name>pyridoxal 5'-phosphate</name>
        <dbReference type="ChEBI" id="CHEBI:597326"/>
    </cofactor>
</comment>
<evidence type="ECO:0000313" key="6">
    <source>
        <dbReference type="Proteomes" id="UP000006281"/>
    </source>
</evidence>
<dbReference type="Pfam" id="PF00155">
    <property type="entry name" value="Aminotran_1_2"/>
    <property type="match status" value="1"/>
</dbReference>
<dbReference type="InterPro" id="IPR004838">
    <property type="entry name" value="NHTrfase_class1_PyrdxlP-BS"/>
</dbReference>
<accession>K0JS15</accession>
<dbReference type="GO" id="GO:0008483">
    <property type="term" value="F:transaminase activity"/>
    <property type="evidence" value="ECO:0007669"/>
    <property type="project" value="UniProtKB-KW"/>
</dbReference>
<dbReference type="PANTHER" id="PTHR42885">
    <property type="entry name" value="HISTIDINOL-PHOSPHATE AMINOTRANSFERASE-RELATED"/>
    <property type="match status" value="1"/>
</dbReference>
<dbReference type="Proteomes" id="UP000006281">
    <property type="component" value="Chromosome"/>
</dbReference>
<dbReference type="HOGENOM" id="CLU_017584_3_2_11"/>
<dbReference type="InterPro" id="IPR004839">
    <property type="entry name" value="Aminotransferase_I/II_large"/>
</dbReference>
<keyword evidence="3 5" id="KW-0808">Transferase</keyword>
<feature type="domain" description="Aminotransferase class I/classII large" evidence="4">
    <location>
        <begin position="72"/>
        <end position="350"/>
    </location>
</feature>
<dbReference type="InterPro" id="IPR015424">
    <property type="entry name" value="PyrdxlP-dep_Trfase"/>
</dbReference>
<dbReference type="InterPro" id="IPR015421">
    <property type="entry name" value="PyrdxlP-dep_Trfase_major"/>
</dbReference>
<name>K0JS15_SACES</name>
<evidence type="ECO:0000256" key="3">
    <source>
        <dbReference type="RuleBase" id="RU000481"/>
    </source>
</evidence>
<dbReference type="STRING" id="1179773.BN6_09630"/>
<proteinExistence type="inferred from homology"/>
<dbReference type="EC" id="2.6.1.-" evidence="3"/>
<dbReference type="GO" id="GO:0030170">
    <property type="term" value="F:pyridoxal phosphate binding"/>
    <property type="evidence" value="ECO:0007669"/>
    <property type="project" value="InterPro"/>
</dbReference>
<evidence type="ECO:0000256" key="1">
    <source>
        <dbReference type="ARBA" id="ARBA00001933"/>
    </source>
</evidence>